<dbReference type="Gene3D" id="3.90.1470.20">
    <property type="match status" value="1"/>
</dbReference>
<dbReference type="SUPFAM" id="SSF56784">
    <property type="entry name" value="HAD-like"/>
    <property type="match status" value="1"/>
</dbReference>
<gene>
    <name evidence="3" type="ORF">A7L45_17335</name>
</gene>
<dbReference type="EMBL" id="CP015756">
    <property type="protein sequence ID" value="APC41706.1"/>
    <property type="molecule type" value="Genomic_DNA"/>
</dbReference>
<dbReference type="Proteomes" id="UP000182569">
    <property type="component" value="Chromosome"/>
</dbReference>
<dbReference type="OrthoDB" id="9804940at2"/>
<dbReference type="NCBIfam" id="TIGR01489">
    <property type="entry name" value="DKMTPPase-SF"/>
    <property type="match status" value="1"/>
</dbReference>
<proteinExistence type="inferred from homology"/>
<keyword evidence="2" id="KW-0378">Hydrolase</keyword>
<dbReference type="PANTHER" id="PTHR43344">
    <property type="entry name" value="PHOSPHOSERINE PHOSPHATASE"/>
    <property type="match status" value="1"/>
</dbReference>
<dbReference type="GO" id="GO:0005737">
    <property type="term" value="C:cytoplasm"/>
    <property type="evidence" value="ECO:0007669"/>
    <property type="project" value="TreeGrafter"/>
</dbReference>
<sequence length="214" mass="24881">MKDFAFISDFDGTLTKKDFYKILSDTYYKEELSPIFKSWKNGEMKDREYLNYVFNNVNRNEEELLEDILNIAFDPTAIAFIDKVKAAGGDFIIISAGTNYYIDKVLEKNHIEGVDVYSNKSVFKDNGIHFDLNEHDEFYSDLYGIDKLIVVEKLKVNYKKIFYAGDSTPDLKPALISDAVFAKGKLVNLLKEKNKDFIEFENFSEVWDKLKIHL</sequence>
<evidence type="ECO:0000256" key="2">
    <source>
        <dbReference type="ARBA" id="ARBA00022801"/>
    </source>
</evidence>
<keyword evidence="4" id="KW-1185">Reference proteome</keyword>
<protein>
    <submittedName>
        <fullName evidence="3">2,3-diketo-5-methylthio-1-phosphopentane phosphatase</fullName>
    </submittedName>
</protein>
<dbReference type="InterPro" id="IPR036412">
    <property type="entry name" value="HAD-like_sf"/>
</dbReference>
<evidence type="ECO:0000313" key="4">
    <source>
        <dbReference type="Proteomes" id="UP000182569"/>
    </source>
</evidence>
<dbReference type="PANTHER" id="PTHR43344:SF21">
    <property type="entry name" value="POLYOL PHOSPHATE PHOSPHATASE PYP1"/>
    <property type="match status" value="1"/>
</dbReference>
<dbReference type="GO" id="GO:0036424">
    <property type="term" value="F:L-phosphoserine phosphatase activity"/>
    <property type="evidence" value="ECO:0007669"/>
    <property type="project" value="TreeGrafter"/>
</dbReference>
<accession>A0A1J0GJX0</accession>
<dbReference type="Gene3D" id="3.40.50.1000">
    <property type="entry name" value="HAD superfamily/HAD-like"/>
    <property type="match status" value="1"/>
</dbReference>
<evidence type="ECO:0000256" key="1">
    <source>
        <dbReference type="ARBA" id="ARBA00009184"/>
    </source>
</evidence>
<dbReference type="GO" id="GO:0000287">
    <property type="term" value="F:magnesium ion binding"/>
    <property type="evidence" value="ECO:0007669"/>
    <property type="project" value="TreeGrafter"/>
</dbReference>
<reference evidence="4" key="1">
    <citation type="journal article" date="2016" name="Front. Microbiol.">
        <title>Complete Genome Sequence of Clostridium estertheticum DSM 8809, a Microbe Identified in Spoiled Vacuum Packed Beef.</title>
        <authorList>
            <person name="Yu Z."/>
            <person name="Gunn L."/>
            <person name="Brennan E."/>
            <person name="Reid R."/>
            <person name="Wall P.G."/>
            <person name="Gaora O.P."/>
            <person name="Hurley D."/>
            <person name="Bolton D."/>
            <person name="Fanning S."/>
        </authorList>
    </citation>
    <scope>NUCLEOTIDE SEQUENCE [LARGE SCALE GENOMIC DNA]</scope>
    <source>
        <strain evidence="4">DSM 8809</strain>
    </source>
</reference>
<dbReference type="InterPro" id="IPR023214">
    <property type="entry name" value="HAD_sf"/>
</dbReference>
<dbReference type="NCBIfam" id="TIGR01488">
    <property type="entry name" value="HAD-SF-IB"/>
    <property type="match status" value="1"/>
</dbReference>
<organism evidence="3 4">
    <name type="scientific">Clostridium estertheticum subsp. estertheticum</name>
    <dbReference type="NCBI Taxonomy" id="1552"/>
    <lineage>
        <taxon>Bacteria</taxon>
        <taxon>Bacillati</taxon>
        <taxon>Bacillota</taxon>
        <taxon>Clostridia</taxon>
        <taxon>Eubacteriales</taxon>
        <taxon>Clostridiaceae</taxon>
        <taxon>Clostridium</taxon>
    </lineage>
</organism>
<dbReference type="Pfam" id="PF12710">
    <property type="entry name" value="HAD"/>
    <property type="match status" value="1"/>
</dbReference>
<dbReference type="RefSeq" id="WP_071613999.1">
    <property type="nucleotide sequence ID" value="NZ_CP015756.1"/>
</dbReference>
<dbReference type="GO" id="GO:0006564">
    <property type="term" value="P:L-serine biosynthetic process"/>
    <property type="evidence" value="ECO:0007669"/>
    <property type="project" value="TreeGrafter"/>
</dbReference>
<dbReference type="AlphaFoldDB" id="A0A1J0GJX0"/>
<dbReference type="KEGG" id="ceu:A7L45_17335"/>
<dbReference type="STRING" id="1552.A7L45_17335"/>
<evidence type="ECO:0000313" key="3">
    <source>
        <dbReference type="EMBL" id="APC41706.1"/>
    </source>
</evidence>
<dbReference type="InterPro" id="IPR006384">
    <property type="entry name" value="HAD_hydro_PyrdxlP_Pase-like"/>
</dbReference>
<name>A0A1J0GJX0_9CLOT</name>
<comment type="similarity">
    <text evidence="1">Belongs to the HAD-like hydrolase superfamily. SerB family.</text>
</comment>
<dbReference type="InterPro" id="IPR050582">
    <property type="entry name" value="HAD-like_SerB"/>
</dbReference>